<dbReference type="GO" id="GO:0005813">
    <property type="term" value="C:centrosome"/>
    <property type="evidence" value="ECO:0007669"/>
    <property type="project" value="UniProtKB-SubCell"/>
</dbReference>
<feature type="coiled-coil region" evidence="6">
    <location>
        <begin position="1089"/>
        <end position="1148"/>
    </location>
</feature>
<feature type="coiled-coil region" evidence="6">
    <location>
        <begin position="646"/>
        <end position="854"/>
    </location>
</feature>
<feature type="region of interest" description="Disordered" evidence="7">
    <location>
        <begin position="1694"/>
        <end position="1720"/>
    </location>
</feature>
<dbReference type="InterPro" id="IPR028745">
    <property type="entry name" value="AKAP9/Pericentrin"/>
</dbReference>
<keyword evidence="4 6" id="KW-0175">Coiled coil</keyword>
<feature type="coiled-coil region" evidence="6">
    <location>
        <begin position="2323"/>
        <end position="2425"/>
    </location>
</feature>
<evidence type="ECO:0000256" key="4">
    <source>
        <dbReference type="ARBA" id="ARBA00023054"/>
    </source>
</evidence>
<feature type="region of interest" description="Disordered" evidence="7">
    <location>
        <begin position="2610"/>
        <end position="2632"/>
    </location>
</feature>
<keyword evidence="5" id="KW-0206">Cytoskeleton</keyword>
<feature type="coiled-coil region" evidence="6">
    <location>
        <begin position="2264"/>
        <end position="2298"/>
    </location>
</feature>
<keyword evidence="3" id="KW-0597">Phosphoprotein</keyword>
<evidence type="ECO:0000256" key="3">
    <source>
        <dbReference type="ARBA" id="ARBA00022553"/>
    </source>
</evidence>
<dbReference type="InterPro" id="IPR019528">
    <property type="entry name" value="PACT_domain"/>
</dbReference>
<protein>
    <recommendedName>
        <fullName evidence="8">Pericentrin/AKAP-450 centrosomal targeting domain-containing protein</fullName>
    </recommendedName>
</protein>
<dbReference type="GO" id="GO:0060090">
    <property type="term" value="F:molecular adaptor activity"/>
    <property type="evidence" value="ECO:0007669"/>
    <property type="project" value="InterPro"/>
</dbReference>
<feature type="coiled-coil region" evidence="6">
    <location>
        <begin position="1755"/>
        <end position="1796"/>
    </location>
</feature>
<proteinExistence type="predicted"/>
<feature type="region of interest" description="Disordered" evidence="7">
    <location>
        <begin position="22"/>
        <end position="42"/>
    </location>
</feature>
<organism evidence="9 10">
    <name type="scientific">Oedothorax gibbosus</name>
    <dbReference type="NCBI Taxonomy" id="931172"/>
    <lineage>
        <taxon>Eukaryota</taxon>
        <taxon>Metazoa</taxon>
        <taxon>Ecdysozoa</taxon>
        <taxon>Arthropoda</taxon>
        <taxon>Chelicerata</taxon>
        <taxon>Arachnida</taxon>
        <taxon>Araneae</taxon>
        <taxon>Araneomorphae</taxon>
        <taxon>Entelegynae</taxon>
        <taxon>Araneoidea</taxon>
        <taxon>Linyphiidae</taxon>
        <taxon>Erigoninae</taxon>
        <taxon>Oedothorax</taxon>
    </lineage>
</organism>
<dbReference type="Pfam" id="PF10495">
    <property type="entry name" value="PACT_coil_coil"/>
    <property type="match status" value="1"/>
</dbReference>
<sequence>MDDEKRKKVEEGRTILEKLRNKKRKKVTGVGNKNDTNNKAPISTQVVDDPVLDEGSESLVTSSIESLCTQNMSVTVTNNNNDMESDLFTELESCRTANRHLEGIIKQLTERLASVMKTSETTDSSRNQEFTSMKLEINNLHLQIKKTKELLEKQKSESREFQNASGEGNHILSKDTEAIMLEASVQVEPTEIYQNESLVEVLAKYSDQPEFTQKLGTFLVQSTSERELIQIVKSLNVNDLDKNNTGVRCDESLDEVLLQYSKSPEFALKLGAFLKQNTTESELDTILNHLNPTKDNKVFDTLDTLDEVLLKYSRFPEFSQKLSLFLKNNTSETELKNITKALHCPEQPELAINTTSSVTVPPTLETPNLQKRIEILSVITKLIESLASVSMRTINESQDFSCSKFQRMFLKRLNSNEAEPDVSEAEGSINYAEVMESPDVQEMHAGIPNNISTVEKLRSSVIAEDFNLVTDFLVDEMTKLSAACLDVGAQGDIMADSLETEELPAMVDSDHQLLLLQKSKLESRIQILKKMDQKSLNSQRNIRHMSIESDTLTNYEDNLLLEEPPLSCVSLLSLTDSEYKTDSVMTDSEFNSRKVSLDIMRSPQEGDFCTKCDRFYELVREKYDDHMCIFKDTLENIHNIEKAEAVKNLGLEIERLKMDLDHSLENAEALKSLELEIDRLKAEKKGIKDSLQNANIAKAEAVKKLDSEIERLKAEIEDFNAKTSQQIEKLLEEQELRIQHLKQEFEKQTRDSESRWVFEKDGLTSELKNLESSTVKLNEKLQSVVVEREALVEELKSLKSENSKSLALEQDRVEEHLQEIEKLNVELVECKNSIQNLANEKESLIEELKALNIAIDNRIAEETSKIESQYISTFELLKKLHEDEIADMKSSFSKQLEEQKVSLKTEHSKNLSLLESSHLSESATLQKKIEQLLEEKCELLSKTTQEYEAILKKNHKALLMLCDHLRKKLNIQKERIFNDSQKSGSPVLETSFSDVLEDLNRSIEYGIVKFLNQNYFLTSENEDNFDDTEYLPIELGLPVSNTDVPSIKDNEQLQNCNVPEAEREMSKSLTQLSEGSIESEDILLIRNEMNKLQEEFQKDVEMYQEINAKLQEEIISLRKQAQELEDHKKKLETQLQEKENQLSTKESELAVMDAGSKNSTSGSQLSSTEIRSWHDAAQTNSRLLHVLSDLVKTFLDIEHDINSHLVEHGLTPSRSGTFTHNDEERGHIAGSREDFASLSIGECPNIELVEDGPDLTPRTWDLFSAAGAYDTELEGEDVVLGASRRLKQAVDHVLNLLTRALNNQQNQDLKYLLKRNEELSQELQEESLGRDNVAMELLNAESNIRRLEGEKQRLEDNIRDLKENEEELKREIRQEKNKVGQLAHEKELACDEIQMLKGQCEMLASRLGDPEKTGIPKMSDSSDTCASEQAELLQENSKLSTEKQSVQKSLSKERETFLSRLHQMELALEELNAEKDSAVEQKVREIVELRAEMDAMEKQLNSNKKFIDEQAQEREQERDEYIREMNKMQDIVREKEKIQSNEAQLTKEIDSLEQLLRTRIEDHQSTIKKKEAVENELRQSVDKNKDLRDIIEELETQLDKKSKIENELRQKMVNLNESIDVHEKIHIAMGEESNKPRNIPMNGVSIEQMENLREQLASQSQQIEQMQQNQTLLHELRGQIHFLEAKVEQRAKLLESSLQTTSPSQSDTDISSPCGSQGSPLQMPCDDGYEMSPRSIHWLEIRRLEEKIGRLAHVDEELVRRNRELEAQAKKLKAQLNELQHENAALQERLSEELVQISVLRSHMEEEKHRGCSTPQKSTLQAALQKEVENNKGLVAEMQEMQEDLYVFREEIREKENMIEVLQNKLHAYEETKLKHPEHDDKHASTPANDSDDRPACFKLMLLEKEEEVISKNQEIELLKRELEELRKIQADSSGEELEKSSKISAELEKENNKLKLEVESLNKELEQLNEQLTKTKEQVEIEQAQVETLCEEMANLSQNSIDDSIPHTPSSDNSKALEHEILTLKRRLSISESQLREKSLEASMLSASKTKLQVSLRASEKELELEQVQVETLLQELGSLTGYQKRLEQDFNTVQEMMLQKERELATLHEETDAQMRLEAELEALSKEVEDQKAIEEELKVIMKQMEMNFEGSKRNLELQIDQWKAKFGDSEKSHHAEVTDLRRRIKILSKKKSSKGQEDIDISEVQRQILEASSAFGTDDSEGYGNLVYDLVKRAVDTKINQMAKKHEDSINDINETWETKIKSELNNNNQFRKRCEKLEKENLLLREKFAEHSQRLSLEKDTHWQAKLKDIENSAKLELKTKYENEIANLKLSLDNASKERSSAEAKSSTLSRQVKDLKKKFQGQKNEMVKEFENKLSLLEKELKDRRDAEMAHRQEIERLREDFQSQLQREKNLEERHREEVANLHKFFEAKGVDEMKKFQVAQMEEFRKLKDTKEKNIEALCNHLFTQYEERFKAIQEEYAKKLAEEQAKTDQRHNSELRELQLSLEVRFEKEKKQILEERDKEIKKISESFEKKLAKKILELRRSASSSEEQLQSRTEEAHRKEVENLRRDLEAKFRVEEGKRKSLELAYLRQVEKVNEMMRDTSNNRTATPSSEMTSSDDACSSCQEDMLPGNKHLLVNKIHQDGKRVLQLIESCQVPSSTEKEARLWLEERKWIVNKITNITPEIIENQANLKLVISNLVEELLNARQRLILSYEEINGTKERFSELERQLDYERSKVSVLANNLSRQHQLFRQYESQLDSKSDEVIQLKKILANENRLSHLNSTEKSSQRVSENLTMSYDVGCLRSADDPRSAERFSAFSPELGNPSPFKITEVEAPVHLTPQLHFQNETDCPDAPTTPDNVFYESKKDVSNLEEELMNRLSDAKNNQSDYAKLHCLYLVYMRSLSYNKSLVYQKQYLIQLLRGFQSTETATLAWLSHLNNRLPHVVENDSSVVETRLRGRSRFRSVGFLVVAIIRIKYLVKRWGLRALIPSNNRVDAEIRRVFRCHSTPTNTPGSHHLSSISLSTSIGRGETTNHGQIITNSRSDSKNSKKNATTDSSLVNCVQRLKLLQKQLGLEQNFR</sequence>
<evidence type="ECO:0000256" key="5">
    <source>
        <dbReference type="ARBA" id="ARBA00023212"/>
    </source>
</evidence>
<feature type="compositionally biased region" description="Polar residues" evidence="7">
    <location>
        <begin position="1696"/>
        <end position="1720"/>
    </location>
</feature>
<feature type="coiled-coil region" evidence="6">
    <location>
        <begin position="2057"/>
        <end position="2136"/>
    </location>
</feature>
<evidence type="ECO:0000256" key="2">
    <source>
        <dbReference type="ARBA" id="ARBA00022490"/>
    </source>
</evidence>
<accession>A0AAV6U7M3</accession>
<keyword evidence="10" id="KW-1185">Reference proteome</keyword>
<name>A0AAV6U7M3_9ARAC</name>
<evidence type="ECO:0000259" key="8">
    <source>
        <dbReference type="Pfam" id="PF10495"/>
    </source>
</evidence>
<feature type="coiled-coil region" evidence="6">
    <location>
        <begin position="2561"/>
        <end position="2588"/>
    </location>
</feature>
<evidence type="ECO:0000256" key="1">
    <source>
        <dbReference type="ARBA" id="ARBA00004300"/>
    </source>
</evidence>
<reference evidence="9 10" key="1">
    <citation type="journal article" date="2022" name="Nat. Ecol. Evol.">
        <title>A masculinizing supergene underlies an exaggerated male reproductive morph in a spider.</title>
        <authorList>
            <person name="Hendrickx F."/>
            <person name="De Corte Z."/>
            <person name="Sonet G."/>
            <person name="Van Belleghem S.M."/>
            <person name="Kostlbacher S."/>
            <person name="Vangestel C."/>
        </authorList>
    </citation>
    <scope>NUCLEOTIDE SEQUENCE [LARGE SCALE GENOMIC DNA]</scope>
    <source>
        <strain evidence="9">W744_W776</strain>
    </source>
</reference>
<feature type="coiled-coil region" evidence="6">
    <location>
        <begin position="1454"/>
        <end position="1669"/>
    </location>
</feature>
<feature type="compositionally biased region" description="Polar residues" evidence="7">
    <location>
        <begin position="1434"/>
        <end position="1447"/>
    </location>
</feature>
<evidence type="ECO:0000313" key="10">
    <source>
        <dbReference type="Proteomes" id="UP000827092"/>
    </source>
</evidence>
<dbReference type="EMBL" id="JAFNEN010000567">
    <property type="protein sequence ID" value="KAG8180337.1"/>
    <property type="molecule type" value="Genomic_DNA"/>
</dbReference>
<keyword evidence="2" id="KW-0963">Cytoplasm</keyword>
<feature type="region of interest" description="Disordered" evidence="7">
    <location>
        <begin position="3036"/>
        <end position="3064"/>
    </location>
</feature>
<dbReference type="GO" id="GO:0005737">
    <property type="term" value="C:cytoplasm"/>
    <property type="evidence" value="ECO:0007669"/>
    <property type="project" value="UniProtKB-ARBA"/>
</dbReference>
<evidence type="ECO:0000256" key="6">
    <source>
        <dbReference type="SAM" id="Coils"/>
    </source>
</evidence>
<feature type="region of interest" description="Disordered" evidence="7">
    <location>
        <begin position="1874"/>
        <end position="1893"/>
    </location>
</feature>
<gene>
    <name evidence="9" type="ORF">JTE90_016371</name>
</gene>
<feature type="compositionally biased region" description="Basic and acidic residues" evidence="7">
    <location>
        <begin position="1874"/>
        <end position="1884"/>
    </location>
</feature>
<feature type="coiled-coil region" evidence="6">
    <location>
        <begin position="1824"/>
        <end position="1872"/>
    </location>
</feature>
<dbReference type="GO" id="GO:0007165">
    <property type="term" value="P:signal transduction"/>
    <property type="evidence" value="ECO:0007669"/>
    <property type="project" value="InterPro"/>
</dbReference>
<comment type="subcellular location">
    <subcellularLocation>
        <location evidence="1">Cytoplasm</location>
        <location evidence="1">Cytoskeleton</location>
        <location evidence="1">Microtubule organizing center</location>
        <location evidence="1">Centrosome</location>
    </subcellularLocation>
</comment>
<feature type="compositionally biased region" description="Polar residues" evidence="7">
    <location>
        <begin position="31"/>
        <end position="42"/>
    </location>
</feature>
<feature type="compositionally biased region" description="Polar residues" evidence="7">
    <location>
        <begin position="3041"/>
        <end position="3050"/>
    </location>
</feature>
<dbReference type="Proteomes" id="UP000827092">
    <property type="component" value="Unassembled WGS sequence"/>
</dbReference>
<dbReference type="PANTHER" id="PTHR44981">
    <property type="entry name" value="PERICENTRIN-LIKE PROTEIN, ISOFORM F"/>
    <property type="match status" value="1"/>
</dbReference>
<feature type="coiled-coil region" evidence="6">
    <location>
        <begin position="1302"/>
        <end position="1385"/>
    </location>
</feature>
<feature type="coiled-coil region" evidence="6">
    <location>
        <begin position="1902"/>
        <end position="2000"/>
    </location>
</feature>
<evidence type="ECO:0000313" key="9">
    <source>
        <dbReference type="EMBL" id="KAG8180337.1"/>
    </source>
</evidence>
<feature type="region of interest" description="Disordered" evidence="7">
    <location>
        <begin position="1408"/>
        <end position="1447"/>
    </location>
</feature>
<evidence type="ECO:0000256" key="7">
    <source>
        <dbReference type="SAM" id="MobiDB-lite"/>
    </source>
</evidence>
<comment type="caution">
    <text evidence="9">The sequence shown here is derived from an EMBL/GenBank/DDBJ whole genome shotgun (WGS) entry which is preliminary data.</text>
</comment>
<dbReference type="PANTHER" id="PTHR44981:SF2">
    <property type="entry name" value="PERICENTRIN-LIKE PROTEIN, ISOFORM F"/>
    <property type="match status" value="1"/>
</dbReference>
<feature type="coiled-coil region" evidence="6">
    <location>
        <begin position="137"/>
        <end position="164"/>
    </location>
</feature>
<feature type="domain" description="Pericentrin/AKAP-450 centrosomal targeting" evidence="8">
    <location>
        <begin position="2910"/>
        <end position="2993"/>
    </location>
</feature>